<protein>
    <recommendedName>
        <fullName evidence="3">Histone-lysine N-methyltransferase SETMAR</fullName>
    </recommendedName>
</protein>
<dbReference type="GO" id="GO:0003676">
    <property type="term" value="F:nucleic acid binding"/>
    <property type="evidence" value="ECO:0007669"/>
    <property type="project" value="InterPro"/>
</dbReference>
<keyword evidence="2" id="KW-1185">Reference proteome</keyword>
<reference evidence="1 2" key="1">
    <citation type="journal article" date="2019" name="Sci. Rep.">
        <title>Orb-weaving spider Araneus ventricosus genome elucidates the spidroin gene catalogue.</title>
        <authorList>
            <person name="Kono N."/>
            <person name="Nakamura H."/>
            <person name="Ohtoshi R."/>
            <person name="Moran D.A.P."/>
            <person name="Shinohara A."/>
            <person name="Yoshida Y."/>
            <person name="Fujiwara M."/>
            <person name="Mori M."/>
            <person name="Tomita M."/>
            <person name="Arakawa K."/>
        </authorList>
    </citation>
    <scope>NUCLEOTIDE SEQUENCE [LARGE SCALE GENOMIC DNA]</scope>
</reference>
<dbReference type="PANTHER" id="PTHR46060">
    <property type="entry name" value="MARINER MOS1 TRANSPOSASE-LIKE PROTEIN"/>
    <property type="match status" value="1"/>
</dbReference>
<comment type="caution">
    <text evidence="1">The sequence shown here is derived from an EMBL/GenBank/DDBJ whole genome shotgun (WGS) entry which is preliminary data.</text>
</comment>
<dbReference type="PANTHER" id="PTHR46060:SF1">
    <property type="entry name" value="MARINER MOS1 TRANSPOSASE-LIKE PROTEIN"/>
    <property type="match status" value="1"/>
</dbReference>
<dbReference type="InterPro" id="IPR036397">
    <property type="entry name" value="RNaseH_sf"/>
</dbReference>
<dbReference type="Gene3D" id="3.30.420.10">
    <property type="entry name" value="Ribonuclease H-like superfamily/Ribonuclease H"/>
    <property type="match status" value="1"/>
</dbReference>
<dbReference type="Proteomes" id="UP000499080">
    <property type="component" value="Unassembled WGS sequence"/>
</dbReference>
<proteinExistence type="predicted"/>
<accession>A0A4Y2A035</accession>
<organism evidence="1 2">
    <name type="scientific">Araneus ventricosus</name>
    <name type="common">Orbweaver spider</name>
    <name type="synonym">Epeira ventricosa</name>
    <dbReference type="NCBI Taxonomy" id="182803"/>
    <lineage>
        <taxon>Eukaryota</taxon>
        <taxon>Metazoa</taxon>
        <taxon>Ecdysozoa</taxon>
        <taxon>Arthropoda</taxon>
        <taxon>Chelicerata</taxon>
        <taxon>Arachnida</taxon>
        <taxon>Araneae</taxon>
        <taxon>Araneomorphae</taxon>
        <taxon>Entelegynae</taxon>
        <taxon>Araneoidea</taxon>
        <taxon>Araneidae</taxon>
        <taxon>Araneus</taxon>
    </lineage>
</organism>
<evidence type="ECO:0008006" key="3">
    <source>
        <dbReference type="Google" id="ProtNLM"/>
    </source>
</evidence>
<dbReference type="InterPro" id="IPR052709">
    <property type="entry name" value="Transposase-MT_Hybrid"/>
</dbReference>
<dbReference type="AlphaFoldDB" id="A0A4Y2A035"/>
<sequence>MLIKVRNAIREKRRNKSRRKVVRFHQDNARPLVSTMTVWTLYKMEWDLIQHTPYIPDMAPSDFYLFSQLQLHLDGAIINSNEEVINEIHLFLDSRTPQFFAEGIEKLPKRWQTIVDLNGDYYPHWRCSFRMYLSF</sequence>
<evidence type="ECO:0000313" key="2">
    <source>
        <dbReference type="Proteomes" id="UP000499080"/>
    </source>
</evidence>
<name>A0A4Y2A035_ARAVE</name>
<dbReference type="EMBL" id="BGPR01000002">
    <property type="protein sequence ID" value="GBL73020.1"/>
    <property type="molecule type" value="Genomic_DNA"/>
</dbReference>
<gene>
    <name evidence="1" type="ORF">AVEN_128186_1</name>
</gene>
<evidence type="ECO:0000313" key="1">
    <source>
        <dbReference type="EMBL" id="GBL73020.1"/>
    </source>
</evidence>